<accession>A0ACC0LMT1</accession>
<sequence length="187" mass="21587">MKYEHLVVIPRSLLMRRWTRSARPAAQRSTVAQISRTLTHMTRYGILSSRYNLMSFYASHAQDSFEDARQLEHQMTSWMRKSWETRNSKECRAMVGKASCVQSLFGVADLLVVKTKGNPRKNANAPKSHKPRKWLLWTAARKAAAANGVERQQPMEPQLRTSKQQHDKSWTAHDFGHMQLIGLQQLI</sequence>
<reference evidence="1" key="1">
    <citation type="submission" date="2022-02" db="EMBL/GenBank/DDBJ databases">
        <title>Plant Genome Project.</title>
        <authorList>
            <person name="Zhang R.-G."/>
        </authorList>
    </citation>
    <scope>NUCLEOTIDE SEQUENCE</scope>
    <source>
        <strain evidence="1">AT1</strain>
    </source>
</reference>
<dbReference type="Proteomes" id="UP001062846">
    <property type="component" value="Chromosome 11"/>
</dbReference>
<organism evidence="1 2">
    <name type="scientific">Rhododendron molle</name>
    <name type="common">Chinese azalea</name>
    <name type="synonym">Azalea mollis</name>
    <dbReference type="NCBI Taxonomy" id="49168"/>
    <lineage>
        <taxon>Eukaryota</taxon>
        <taxon>Viridiplantae</taxon>
        <taxon>Streptophyta</taxon>
        <taxon>Embryophyta</taxon>
        <taxon>Tracheophyta</taxon>
        <taxon>Spermatophyta</taxon>
        <taxon>Magnoliopsida</taxon>
        <taxon>eudicotyledons</taxon>
        <taxon>Gunneridae</taxon>
        <taxon>Pentapetalae</taxon>
        <taxon>asterids</taxon>
        <taxon>Ericales</taxon>
        <taxon>Ericaceae</taxon>
        <taxon>Ericoideae</taxon>
        <taxon>Rhodoreae</taxon>
        <taxon>Rhododendron</taxon>
    </lineage>
</organism>
<evidence type="ECO:0000313" key="2">
    <source>
        <dbReference type="Proteomes" id="UP001062846"/>
    </source>
</evidence>
<protein>
    <submittedName>
        <fullName evidence="1">Uncharacterized protein</fullName>
    </submittedName>
</protein>
<keyword evidence="2" id="KW-1185">Reference proteome</keyword>
<dbReference type="EMBL" id="CM046398">
    <property type="protein sequence ID" value="KAI8529940.1"/>
    <property type="molecule type" value="Genomic_DNA"/>
</dbReference>
<gene>
    <name evidence="1" type="ORF">RHMOL_Rhmol11G0014700</name>
</gene>
<comment type="caution">
    <text evidence="1">The sequence shown here is derived from an EMBL/GenBank/DDBJ whole genome shotgun (WGS) entry which is preliminary data.</text>
</comment>
<proteinExistence type="predicted"/>
<name>A0ACC0LMT1_RHOML</name>
<evidence type="ECO:0000313" key="1">
    <source>
        <dbReference type="EMBL" id="KAI8529940.1"/>
    </source>
</evidence>